<proteinExistence type="predicted"/>
<dbReference type="Proteomes" id="UP000785679">
    <property type="component" value="Unassembled WGS sequence"/>
</dbReference>
<dbReference type="EMBL" id="RRYP01002638">
    <property type="protein sequence ID" value="TNV84555.1"/>
    <property type="molecule type" value="Genomic_DNA"/>
</dbReference>
<comment type="caution">
    <text evidence="1">The sequence shown here is derived from an EMBL/GenBank/DDBJ whole genome shotgun (WGS) entry which is preliminary data.</text>
</comment>
<name>A0A8J8P204_HALGN</name>
<organism evidence="1 2">
    <name type="scientific">Halteria grandinella</name>
    <dbReference type="NCBI Taxonomy" id="5974"/>
    <lineage>
        <taxon>Eukaryota</taxon>
        <taxon>Sar</taxon>
        <taxon>Alveolata</taxon>
        <taxon>Ciliophora</taxon>
        <taxon>Intramacronucleata</taxon>
        <taxon>Spirotrichea</taxon>
        <taxon>Stichotrichia</taxon>
        <taxon>Sporadotrichida</taxon>
        <taxon>Halteriidae</taxon>
        <taxon>Halteria</taxon>
    </lineage>
</organism>
<gene>
    <name evidence="1" type="ORF">FGO68_gene7747</name>
</gene>
<sequence>MIGQNSQNASRGLTSQQVQEYQEWNIYMRKVSGKTQHLKYCSQQIERSQLSSTFSQQTNAKKSKIFHYYSKSTNQLRNALHQRGQIFPTLATLLQWSILSIQLRISLPKT</sequence>
<evidence type="ECO:0000313" key="1">
    <source>
        <dbReference type="EMBL" id="TNV84555.1"/>
    </source>
</evidence>
<protein>
    <submittedName>
        <fullName evidence="1">Uncharacterized protein</fullName>
    </submittedName>
</protein>
<dbReference type="AlphaFoldDB" id="A0A8J8P204"/>
<keyword evidence="2" id="KW-1185">Reference proteome</keyword>
<evidence type="ECO:0000313" key="2">
    <source>
        <dbReference type="Proteomes" id="UP000785679"/>
    </source>
</evidence>
<reference evidence="1" key="1">
    <citation type="submission" date="2019-06" db="EMBL/GenBank/DDBJ databases">
        <authorList>
            <person name="Zheng W."/>
        </authorList>
    </citation>
    <scope>NUCLEOTIDE SEQUENCE</scope>
    <source>
        <strain evidence="1">QDHG01</strain>
    </source>
</reference>
<accession>A0A8J8P204</accession>